<proteinExistence type="predicted"/>
<keyword evidence="2" id="KW-1185">Reference proteome</keyword>
<dbReference type="Proteomes" id="UP001302443">
    <property type="component" value="Plasmid pD4759_2_2"/>
</dbReference>
<evidence type="ECO:0000313" key="2">
    <source>
        <dbReference type="Proteomes" id="UP001302443"/>
    </source>
</evidence>
<name>A0ABZ0N7A0_9GAMM</name>
<dbReference type="EMBL" id="CP135992">
    <property type="protein sequence ID" value="WPA93946.1"/>
    <property type="molecule type" value="Genomic_DNA"/>
</dbReference>
<sequence length="142" mass="16442">MKKEFLGLMSLLVISACSSSYERYSSVDQNLCDEFLRIAKNEYLSSKECFRKNIDKYINTGSNSEVVSVVRYECRDDIRKLSYAYLDRAYCSVAEDTYSSYRSVKNDLMDSSGSMLQAISSSVDERLLQYVMYYRANHELPN</sequence>
<gene>
    <name evidence="1" type="ORF">QS795_017470</name>
</gene>
<keyword evidence="1" id="KW-0614">Plasmid</keyword>
<dbReference type="PROSITE" id="PS51257">
    <property type="entry name" value="PROKAR_LIPOPROTEIN"/>
    <property type="match status" value="1"/>
</dbReference>
<geneLocation type="plasmid" evidence="1 2">
    <name>pD4759_2_2</name>
</geneLocation>
<protein>
    <recommendedName>
        <fullName evidence="3">Lipoprotein</fullName>
    </recommendedName>
</protein>
<accession>A0ABZ0N7A0</accession>
<dbReference type="RefSeq" id="WP_250255063.1">
    <property type="nucleotide sequence ID" value="NZ_CP135992.1"/>
</dbReference>
<organism evidence="1 2">
    <name type="scientific">Providencia zhijiangensis</name>
    <dbReference type="NCBI Taxonomy" id="3053982"/>
    <lineage>
        <taxon>Bacteria</taxon>
        <taxon>Pseudomonadati</taxon>
        <taxon>Pseudomonadota</taxon>
        <taxon>Gammaproteobacteria</taxon>
        <taxon>Enterobacterales</taxon>
        <taxon>Morganellaceae</taxon>
        <taxon>Providencia</taxon>
    </lineage>
</organism>
<evidence type="ECO:0008006" key="3">
    <source>
        <dbReference type="Google" id="ProtNLM"/>
    </source>
</evidence>
<reference evidence="1 2" key="1">
    <citation type="submission" date="2023-09" db="EMBL/GenBank/DDBJ databases">
        <title>Genomic Revisitation and Reclassification of the Genus Providencia.</title>
        <authorList>
            <person name="Dong X."/>
        </authorList>
    </citation>
    <scope>NUCLEOTIDE SEQUENCE [LARGE SCALE GENOMIC DNA]</scope>
    <source>
        <strain evidence="1 2">D4759</strain>
        <plasmid evidence="1 2">pD4759_2_2</plasmid>
    </source>
</reference>
<evidence type="ECO:0000313" key="1">
    <source>
        <dbReference type="EMBL" id="WPA93946.1"/>
    </source>
</evidence>